<dbReference type="PRINTS" id="PR00455">
    <property type="entry name" value="HTHTETR"/>
</dbReference>
<keyword evidence="2 4" id="KW-0238">DNA-binding</keyword>
<gene>
    <name evidence="6" type="ORF">G7Y85_02050</name>
</gene>
<evidence type="ECO:0000313" key="6">
    <source>
        <dbReference type="EMBL" id="NGY03539.1"/>
    </source>
</evidence>
<dbReference type="Gene3D" id="1.10.357.10">
    <property type="entry name" value="Tetracycline Repressor, domain 2"/>
    <property type="match status" value="1"/>
</dbReference>
<sequence length="210" mass="23735">MADADQKPRRRPCGRPDTREAILACAETLLQQRGFNGFSYQHIASQLGLRTAAIHYHFPAKDDLGVALVRRYRDSFQKWVRKLEFETAAWARLQAYFSTYLTHLETEDGRLCPGGVFGADFGVLCDEMRIEARMLMRETYAWLVLTLEEGRREGSLRFEGDAYDKAVVVGAALQGGLQIARLAGAHRFRQLLAQLEFELTGRKPDSGPLP</sequence>
<dbReference type="RefSeq" id="WP_166251027.1">
    <property type="nucleotide sequence ID" value="NZ_JAAMOW010000001.1"/>
</dbReference>
<evidence type="ECO:0000259" key="5">
    <source>
        <dbReference type="PROSITE" id="PS50977"/>
    </source>
</evidence>
<dbReference type="SUPFAM" id="SSF48498">
    <property type="entry name" value="Tetracyclin repressor-like, C-terminal domain"/>
    <property type="match status" value="1"/>
</dbReference>
<evidence type="ECO:0000256" key="1">
    <source>
        <dbReference type="ARBA" id="ARBA00023015"/>
    </source>
</evidence>
<dbReference type="AlphaFoldDB" id="A0A6M2BN79"/>
<dbReference type="InterPro" id="IPR036271">
    <property type="entry name" value="Tet_transcr_reg_TetR-rel_C_sf"/>
</dbReference>
<name>A0A6M2BN79_9GAMM</name>
<keyword evidence="1" id="KW-0805">Transcription regulation</keyword>
<dbReference type="Proteomes" id="UP000472676">
    <property type="component" value="Unassembled WGS sequence"/>
</dbReference>
<dbReference type="GO" id="GO:0003677">
    <property type="term" value="F:DNA binding"/>
    <property type="evidence" value="ECO:0007669"/>
    <property type="project" value="UniProtKB-UniRule"/>
</dbReference>
<dbReference type="InterPro" id="IPR009057">
    <property type="entry name" value="Homeodomain-like_sf"/>
</dbReference>
<feature type="DNA-binding region" description="H-T-H motif" evidence="4">
    <location>
        <begin position="39"/>
        <end position="58"/>
    </location>
</feature>
<evidence type="ECO:0000313" key="7">
    <source>
        <dbReference type="Proteomes" id="UP000472676"/>
    </source>
</evidence>
<dbReference type="Pfam" id="PF00440">
    <property type="entry name" value="TetR_N"/>
    <property type="match status" value="1"/>
</dbReference>
<evidence type="ECO:0000256" key="4">
    <source>
        <dbReference type="PROSITE-ProRule" id="PRU00335"/>
    </source>
</evidence>
<dbReference type="PANTHER" id="PTHR47506:SF1">
    <property type="entry name" value="HTH-TYPE TRANSCRIPTIONAL REGULATOR YJDC"/>
    <property type="match status" value="1"/>
</dbReference>
<dbReference type="InterPro" id="IPR001647">
    <property type="entry name" value="HTH_TetR"/>
</dbReference>
<proteinExistence type="predicted"/>
<keyword evidence="7" id="KW-1185">Reference proteome</keyword>
<dbReference type="PROSITE" id="PS50977">
    <property type="entry name" value="HTH_TETR_2"/>
    <property type="match status" value="1"/>
</dbReference>
<reference evidence="6 7" key="1">
    <citation type="journal article" date="2014" name="Int. J. Syst. Evol. Microbiol.">
        <title>Solimonas terrae sp. nov., isolated from soil.</title>
        <authorList>
            <person name="Kim S.J."/>
            <person name="Moon J.Y."/>
            <person name="Weon H.Y."/>
            <person name="Ahn J.H."/>
            <person name="Chen W.M."/>
            <person name="Kwon S.W."/>
        </authorList>
    </citation>
    <scope>NUCLEOTIDE SEQUENCE [LARGE SCALE GENOMIC DNA]</scope>
    <source>
        <strain evidence="6 7">KIS83-12</strain>
    </source>
</reference>
<dbReference type="EMBL" id="JAAMOW010000001">
    <property type="protein sequence ID" value="NGY03539.1"/>
    <property type="molecule type" value="Genomic_DNA"/>
</dbReference>
<keyword evidence="3" id="KW-0804">Transcription</keyword>
<dbReference type="SUPFAM" id="SSF46689">
    <property type="entry name" value="Homeodomain-like"/>
    <property type="match status" value="1"/>
</dbReference>
<evidence type="ECO:0000256" key="2">
    <source>
        <dbReference type="ARBA" id="ARBA00023125"/>
    </source>
</evidence>
<comment type="caution">
    <text evidence="6">The sequence shown here is derived from an EMBL/GenBank/DDBJ whole genome shotgun (WGS) entry which is preliminary data.</text>
</comment>
<dbReference type="PANTHER" id="PTHR47506">
    <property type="entry name" value="TRANSCRIPTIONAL REGULATORY PROTEIN"/>
    <property type="match status" value="1"/>
</dbReference>
<protein>
    <submittedName>
        <fullName evidence="6">TetR/AcrR family transcriptional regulator</fullName>
    </submittedName>
</protein>
<accession>A0A6M2BN79</accession>
<organism evidence="6 7">
    <name type="scientific">Solimonas terrae</name>
    <dbReference type="NCBI Taxonomy" id="1396819"/>
    <lineage>
        <taxon>Bacteria</taxon>
        <taxon>Pseudomonadati</taxon>
        <taxon>Pseudomonadota</taxon>
        <taxon>Gammaproteobacteria</taxon>
        <taxon>Nevskiales</taxon>
        <taxon>Nevskiaceae</taxon>
        <taxon>Solimonas</taxon>
    </lineage>
</organism>
<evidence type="ECO:0000256" key="3">
    <source>
        <dbReference type="ARBA" id="ARBA00023163"/>
    </source>
</evidence>
<feature type="domain" description="HTH tetR-type" evidence="5">
    <location>
        <begin position="16"/>
        <end position="76"/>
    </location>
</feature>